<accession>A0ABS3SLT9</accession>
<evidence type="ECO:0000313" key="1">
    <source>
        <dbReference type="EMBL" id="MBO3096665.1"/>
    </source>
</evidence>
<name>A0ABS3SLT9_9FLAO</name>
<evidence type="ECO:0000313" key="2">
    <source>
        <dbReference type="Proteomes" id="UP000681315"/>
    </source>
</evidence>
<sequence>MRLIIITLCILTIGCSSKQTSSYEQLVVIATVYESIPKVIPPPPNNEDEEENDIDYLNLEPLNFNFVINENFVDFDFDYIHDIPNRFQVYKSKELFEEKVLDFSYMELVAGLSKFENNEKIDASELETLLGENLVFWDKQMITNEEKTEQDISGVISFSNVSFNENLTRAAVVVGDYFERIGNGISLYILEKIDEKWVITYIQALMTS</sequence>
<protein>
    <submittedName>
        <fullName evidence="1">Uncharacterized protein</fullName>
    </submittedName>
</protein>
<comment type="caution">
    <text evidence="1">The sequence shown here is derived from an EMBL/GenBank/DDBJ whole genome shotgun (WGS) entry which is preliminary data.</text>
</comment>
<reference evidence="1 2" key="1">
    <citation type="submission" date="2021-03" db="EMBL/GenBank/DDBJ databases">
        <title>Gelidibacter sp. nov., isolated from costal sediment.</title>
        <authorList>
            <person name="Lun K.-Y."/>
        </authorList>
    </citation>
    <scope>NUCLEOTIDE SEQUENCE [LARGE SCALE GENOMIC DNA]</scope>
    <source>
        <strain evidence="1 2">DF109</strain>
    </source>
</reference>
<proteinExistence type="predicted"/>
<dbReference type="Proteomes" id="UP000681315">
    <property type="component" value="Unassembled WGS sequence"/>
</dbReference>
<dbReference type="EMBL" id="JAGEVG010000001">
    <property type="protein sequence ID" value="MBO3096665.1"/>
    <property type="molecule type" value="Genomic_DNA"/>
</dbReference>
<gene>
    <name evidence="1" type="ORF">J4051_00165</name>
</gene>
<organism evidence="1 2">
    <name type="scientific">Gelidibacter pelagius</name>
    <dbReference type="NCBI Taxonomy" id="2819985"/>
    <lineage>
        <taxon>Bacteria</taxon>
        <taxon>Pseudomonadati</taxon>
        <taxon>Bacteroidota</taxon>
        <taxon>Flavobacteriia</taxon>
        <taxon>Flavobacteriales</taxon>
        <taxon>Flavobacteriaceae</taxon>
        <taxon>Gelidibacter</taxon>
    </lineage>
</organism>
<dbReference type="PROSITE" id="PS51257">
    <property type="entry name" value="PROKAR_LIPOPROTEIN"/>
    <property type="match status" value="1"/>
</dbReference>
<dbReference type="RefSeq" id="WP_208231595.1">
    <property type="nucleotide sequence ID" value="NZ_JAGEVG010000001.1"/>
</dbReference>
<keyword evidence="2" id="KW-1185">Reference proteome</keyword>